<dbReference type="OrthoDB" id="5403181at2759"/>
<comment type="caution">
    <text evidence="1">The sequence shown here is derived from an EMBL/GenBank/DDBJ whole genome shotgun (WGS) entry which is preliminary data.</text>
</comment>
<evidence type="ECO:0008006" key="3">
    <source>
        <dbReference type="Google" id="ProtNLM"/>
    </source>
</evidence>
<dbReference type="GO" id="GO:0044774">
    <property type="term" value="P:mitotic DNA integrity checkpoint signaling"/>
    <property type="evidence" value="ECO:0007669"/>
    <property type="project" value="TreeGrafter"/>
</dbReference>
<dbReference type="GO" id="GO:0044547">
    <property type="term" value="F:DNA topoisomerase binding"/>
    <property type="evidence" value="ECO:0007669"/>
    <property type="project" value="TreeGrafter"/>
</dbReference>
<dbReference type="GO" id="GO:0005634">
    <property type="term" value="C:nucleus"/>
    <property type="evidence" value="ECO:0007669"/>
    <property type="project" value="TreeGrafter"/>
</dbReference>
<dbReference type="GO" id="GO:0003690">
    <property type="term" value="F:double-stranded DNA binding"/>
    <property type="evidence" value="ECO:0007669"/>
    <property type="project" value="TreeGrafter"/>
</dbReference>
<dbReference type="GO" id="GO:0006303">
    <property type="term" value="P:double-strand break repair via nonhomologous end joining"/>
    <property type="evidence" value="ECO:0007669"/>
    <property type="project" value="TreeGrafter"/>
</dbReference>
<dbReference type="InterPro" id="IPR001888">
    <property type="entry name" value="Transposase_1"/>
</dbReference>
<proteinExistence type="predicted"/>
<dbReference type="GO" id="GO:0035861">
    <property type="term" value="C:site of double-strand break"/>
    <property type="evidence" value="ECO:0007669"/>
    <property type="project" value="TreeGrafter"/>
</dbReference>
<protein>
    <recommendedName>
        <fullName evidence="3">Mariner Mos1 transposase</fullName>
    </recommendedName>
</protein>
<dbReference type="InterPro" id="IPR036397">
    <property type="entry name" value="RNaseH_sf"/>
</dbReference>
<name>A0A016V6X7_9BILA</name>
<dbReference type="GO" id="GO:0046975">
    <property type="term" value="F:histone H3K36 methyltransferase activity"/>
    <property type="evidence" value="ECO:0007669"/>
    <property type="project" value="TreeGrafter"/>
</dbReference>
<gene>
    <name evidence="1" type="primary">Acey_s0015.g2639</name>
    <name evidence="1" type="ORF">Y032_0015g2639</name>
</gene>
<evidence type="ECO:0000313" key="2">
    <source>
        <dbReference type="Proteomes" id="UP000024635"/>
    </source>
</evidence>
<dbReference type="GO" id="GO:0015074">
    <property type="term" value="P:DNA integration"/>
    <property type="evidence" value="ECO:0007669"/>
    <property type="project" value="TreeGrafter"/>
</dbReference>
<reference evidence="2" key="1">
    <citation type="journal article" date="2015" name="Nat. Genet.">
        <title>The genome and transcriptome of the zoonotic hookworm Ancylostoma ceylanicum identify infection-specific gene families.</title>
        <authorList>
            <person name="Schwarz E.M."/>
            <person name="Hu Y."/>
            <person name="Antoshechkin I."/>
            <person name="Miller M.M."/>
            <person name="Sternberg P.W."/>
            <person name="Aroian R.V."/>
        </authorList>
    </citation>
    <scope>NUCLEOTIDE SEQUENCE</scope>
    <source>
        <strain evidence="2">HY135</strain>
    </source>
</reference>
<dbReference type="InterPro" id="IPR052709">
    <property type="entry name" value="Transposase-MT_Hybrid"/>
</dbReference>
<dbReference type="PANTHER" id="PTHR46060">
    <property type="entry name" value="MARINER MOS1 TRANSPOSASE-LIKE PROTEIN"/>
    <property type="match status" value="1"/>
</dbReference>
<dbReference type="PANTHER" id="PTHR46060:SF2">
    <property type="entry name" value="HISTONE-LYSINE N-METHYLTRANSFERASE SETMAR"/>
    <property type="match status" value="1"/>
</dbReference>
<keyword evidence="2" id="KW-1185">Reference proteome</keyword>
<dbReference type="GO" id="GO:0000729">
    <property type="term" value="P:DNA double-strand break processing"/>
    <property type="evidence" value="ECO:0007669"/>
    <property type="project" value="TreeGrafter"/>
</dbReference>
<dbReference type="GO" id="GO:0031297">
    <property type="term" value="P:replication fork processing"/>
    <property type="evidence" value="ECO:0007669"/>
    <property type="project" value="TreeGrafter"/>
</dbReference>
<dbReference type="GO" id="GO:0000793">
    <property type="term" value="C:condensed chromosome"/>
    <property type="evidence" value="ECO:0007669"/>
    <property type="project" value="TreeGrafter"/>
</dbReference>
<accession>A0A016V6X7</accession>
<dbReference type="GO" id="GO:0000014">
    <property type="term" value="F:single-stranded DNA endodeoxyribonuclease activity"/>
    <property type="evidence" value="ECO:0007669"/>
    <property type="project" value="TreeGrafter"/>
</dbReference>
<dbReference type="Proteomes" id="UP000024635">
    <property type="component" value="Unassembled WGS sequence"/>
</dbReference>
<dbReference type="Gene3D" id="3.30.420.10">
    <property type="entry name" value="Ribonuclease H-like superfamily/Ribonuclease H"/>
    <property type="match status" value="1"/>
</dbReference>
<sequence length="91" mass="11191">MLRRYQISLELLLWHENEPLLDRVVTCDEMWILYYNRKRSSQWLDKDEPSKQFPKKKLYEKKRLCSLFGGVLHYEFLEPWKPSKKTTTVIK</sequence>
<dbReference type="AlphaFoldDB" id="A0A016V6X7"/>
<dbReference type="STRING" id="53326.A0A016V6X7"/>
<evidence type="ECO:0000313" key="1">
    <source>
        <dbReference type="EMBL" id="EYC23419.1"/>
    </source>
</evidence>
<dbReference type="Pfam" id="PF01359">
    <property type="entry name" value="Transposase_1"/>
    <property type="match status" value="1"/>
</dbReference>
<dbReference type="GO" id="GO:0042800">
    <property type="term" value="F:histone H3K4 methyltransferase activity"/>
    <property type="evidence" value="ECO:0007669"/>
    <property type="project" value="TreeGrafter"/>
</dbReference>
<dbReference type="GO" id="GO:0003697">
    <property type="term" value="F:single-stranded DNA binding"/>
    <property type="evidence" value="ECO:0007669"/>
    <property type="project" value="TreeGrafter"/>
</dbReference>
<dbReference type="EMBL" id="JARK01001351">
    <property type="protein sequence ID" value="EYC23419.1"/>
    <property type="molecule type" value="Genomic_DNA"/>
</dbReference>
<organism evidence="1 2">
    <name type="scientific">Ancylostoma ceylanicum</name>
    <dbReference type="NCBI Taxonomy" id="53326"/>
    <lineage>
        <taxon>Eukaryota</taxon>
        <taxon>Metazoa</taxon>
        <taxon>Ecdysozoa</taxon>
        <taxon>Nematoda</taxon>
        <taxon>Chromadorea</taxon>
        <taxon>Rhabditida</taxon>
        <taxon>Rhabditina</taxon>
        <taxon>Rhabditomorpha</taxon>
        <taxon>Strongyloidea</taxon>
        <taxon>Ancylostomatidae</taxon>
        <taxon>Ancylostomatinae</taxon>
        <taxon>Ancylostoma</taxon>
    </lineage>
</organism>